<dbReference type="InterPro" id="IPR036770">
    <property type="entry name" value="Ankyrin_rpt-contain_sf"/>
</dbReference>
<gene>
    <name evidence="3" type="ORF">FN846DRAFT_934060</name>
</gene>
<feature type="compositionally biased region" description="Low complexity" evidence="2">
    <location>
        <begin position="441"/>
        <end position="451"/>
    </location>
</feature>
<feature type="region of interest" description="Disordered" evidence="2">
    <location>
        <begin position="415"/>
        <end position="496"/>
    </location>
</feature>
<dbReference type="SUPFAM" id="SSF48403">
    <property type="entry name" value="Ankyrin repeat"/>
    <property type="match status" value="1"/>
</dbReference>
<feature type="repeat" description="ANK" evidence="1">
    <location>
        <begin position="166"/>
        <end position="198"/>
    </location>
</feature>
<protein>
    <submittedName>
        <fullName evidence="3">Uncharacterized protein</fullName>
    </submittedName>
</protein>
<proteinExistence type="predicted"/>
<feature type="compositionally biased region" description="Basic residues" evidence="2">
    <location>
        <begin position="456"/>
        <end position="467"/>
    </location>
</feature>
<keyword evidence="1" id="KW-0040">ANK repeat</keyword>
<dbReference type="Gene3D" id="1.25.40.20">
    <property type="entry name" value="Ankyrin repeat-containing domain"/>
    <property type="match status" value="1"/>
</dbReference>
<feature type="compositionally biased region" description="Basic residues" evidence="2">
    <location>
        <begin position="430"/>
        <end position="440"/>
    </location>
</feature>
<dbReference type="PROSITE" id="PS50297">
    <property type="entry name" value="ANK_REP_REGION"/>
    <property type="match status" value="1"/>
</dbReference>
<dbReference type="AlphaFoldDB" id="A0A5J5F5R8"/>
<feature type="compositionally biased region" description="Acidic residues" evidence="2">
    <location>
        <begin position="473"/>
        <end position="496"/>
    </location>
</feature>
<sequence length="496" mass="56715">MADDLGNYLLDDLDDDLDTSVFDTVAASLQPATPSNPPARSGDDTPAKGGTGGAKKKKGGPRRRRRPRRTKAEWEEFLADERRKKALPPGLGDAATDASIQGAHIHGDLWQTFFWAAANGRAGILRSMAEQYGADYGIPPGTNNPYEAHFWSKIDPVTKISTLVWFSPTPLHVALIYNSETSARVLIETGADLHAPMRSAINLRGNRYREWEFHTPVSYALQADISNEFFNFVHSRSLAAPGDKTIEDFDPIHQLARDANRRYHVARLNHILADDSFALYRRPFRFEWLDAAVRGHYRRLRHERNETREAILLRLINYSGGFASRHFVRLMEKLKESNPEGLARLKRMKLRYEPKEPEQKTRYYQPIKPQHIQSINYLVAGKTRAVWEEIQRAWEEGREAEDDAKWKKWNPDALILIDQPSDDGATPTTTKRKTKRRTRQQIRQEIMQRTEGQGQSKKRTKATKKAAPKAQAEEVEEEEADDSNDEDYEEQISDGD</sequence>
<feature type="compositionally biased region" description="Basic residues" evidence="2">
    <location>
        <begin position="54"/>
        <end position="69"/>
    </location>
</feature>
<dbReference type="InterPro" id="IPR002110">
    <property type="entry name" value="Ankyrin_rpt"/>
</dbReference>
<reference evidence="3 4" key="1">
    <citation type="submission" date="2019-09" db="EMBL/GenBank/DDBJ databases">
        <title>Draft genome of the ectomycorrhizal ascomycete Sphaerosporella brunnea.</title>
        <authorList>
            <consortium name="DOE Joint Genome Institute"/>
            <person name="Benucci G.M."/>
            <person name="Marozzi G."/>
            <person name="Antonielli L."/>
            <person name="Sanchez S."/>
            <person name="Marco P."/>
            <person name="Wang X."/>
            <person name="Falini L.B."/>
            <person name="Barry K."/>
            <person name="Haridas S."/>
            <person name="Lipzen A."/>
            <person name="Labutti K."/>
            <person name="Grigoriev I.V."/>
            <person name="Murat C."/>
            <person name="Martin F."/>
            <person name="Albertini E."/>
            <person name="Donnini D."/>
            <person name="Bonito G."/>
        </authorList>
    </citation>
    <scope>NUCLEOTIDE SEQUENCE [LARGE SCALE GENOMIC DNA]</scope>
    <source>
        <strain evidence="3 4">Sb_GMNB300</strain>
    </source>
</reference>
<comment type="caution">
    <text evidence="3">The sequence shown here is derived from an EMBL/GenBank/DDBJ whole genome shotgun (WGS) entry which is preliminary data.</text>
</comment>
<dbReference type="Proteomes" id="UP000326924">
    <property type="component" value="Unassembled WGS sequence"/>
</dbReference>
<organism evidence="3 4">
    <name type="scientific">Sphaerosporella brunnea</name>
    <dbReference type="NCBI Taxonomy" id="1250544"/>
    <lineage>
        <taxon>Eukaryota</taxon>
        <taxon>Fungi</taxon>
        <taxon>Dikarya</taxon>
        <taxon>Ascomycota</taxon>
        <taxon>Pezizomycotina</taxon>
        <taxon>Pezizomycetes</taxon>
        <taxon>Pezizales</taxon>
        <taxon>Pyronemataceae</taxon>
        <taxon>Sphaerosporella</taxon>
    </lineage>
</organism>
<feature type="non-terminal residue" evidence="3">
    <location>
        <position position="496"/>
    </location>
</feature>
<evidence type="ECO:0000313" key="3">
    <source>
        <dbReference type="EMBL" id="KAA8912055.1"/>
    </source>
</evidence>
<feature type="region of interest" description="Disordered" evidence="2">
    <location>
        <begin position="24"/>
        <end position="72"/>
    </location>
</feature>
<accession>A0A5J5F5R8</accession>
<evidence type="ECO:0000256" key="1">
    <source>
        <dbReference type="PROSITE-ProRule" id="PRU00023"/>
    </source>
</evidence>
<dbReference type="EMBL" id="VXIS01000029">
    <property type="protein sequence ID" value="KAA8912055.1"/>
    <property type="molecule type" value="Genomic_DNA"/>
</dbReference>
<dbReference type="InParanoid" id="A0A5J5F5R8"/>
<evidence type="ECO:0000313" key="4">
    <source>
        <dbReference type="Proteomes" id="UP000326924"/>
    </source>
</evidence>
<keyword evidence="4" id="KW-1185">Reference proteome</keyword>
<evidence type="ECO:0000256" key="2">
    <source>
        <dbReference type="SAM" id="MobiDB-lite"/>
    </source>
</evidence>
<name>A0A5J5F5R8_9PEZI</name>
<dbReference type="PROSITE" id="PS50088">
    <property type="entry name" value="ANK_REPEAT"/>
    <property type="match status" value="1"/>
</dbReference>